<dbReference type="GO" id="GO:0006605">
    <property type="term" value="P:protein targeting"/>
    <property type="evidence" value="ECO:0007669"/>
    <property type="project" value="UniProtKB-UniRule"/>
</dbReference>
<dbReference type="InterPro" id="IPR023201">
    <property type="entry name" value="SecY_dom_sf"/>
</dbReference>
<feature type="transmembrane region" description="Helical" evidence="10">
    <location>
        <begin position="151"/>
        <end position="175"/>
    </location>
</feature>
<comment type="similarity">
    <text evidence="2 10 11">Belongs to the SecY/SEC61-alpha family.</text>
</comment>
<dbReference type="RefSeq" id="WP_109188557.1">
    <property type="nucleotide sequence ID" value="NZ_BMYA01000001.1"/>
</dbReference>
<reference evidence="13" key="1">
    <citation type="submission" date="2018-05" db="EMBL/GenBank/DDBJ databases">
        <title>Ignatzschineria dubaiensis sp. nov., isolated from necrotic foot tissues of dromedaries (Camelus dromedarius) and associated maggots in Dubai, United Arab Emirates.</title>
        <authorList>
            <person name="Tsang C.C."/>
            <person name="Tang J.Y.M."/>
            <person name="Fong J.Y.H."/>
            <person name="Kinne J."/>
            <person name="Lee H.H."/>
            <person name="Joseph M."/>
            <person name="Jose S."/>
            <person name="Schuster R.K."/>
            <person name="Tang Y."/>
            <person name="Sivakumar S."/>
            <person name="Chen J.H.K."/>
            <person name="Teng J.L.L."/>
            <person name="Lau S.K.P."/>
            <person name="Wernery U."/>
            <person name="Woo P.C.Y."/>
        </authorList>
    </citation>
    <scope>NUCLEOTIDE SEQUENCE [LARGE SCALE GENOMIC DNA]</scope>
    <source>
        <strain evidence="13">KCTC 22644</strain>
    </source>
</reference>
<evidence type="ECO:0000256" key="6">
    <source>
        <dbReference type="ARBA" id="ARBA00022989"/>
    </source>
</evidence>
<dbReference type="GO" id="GO:0043952">
    <property type="term" value="P:protein transport by the Sec complex"/>
    <property type="evidence" value="ECO:0007669"/>
    <property type="project" value="UniProtKB-UniRule"/>
</dbReference>
<name>A0A2U2AH04_9GAMM</name>
<evidence type="ECO:0000313" key="13">
    <source>
        <dbReference type="Proteomes" id="UP000245020"/>
    </source>
</evidence>
<dbReference type="Pfam" id="PF00344">
    <property type="entry name" value="SecY"/>
    <property type="match status" value="1"/>
</dbReference>
<dbReference type="PROSITE" id="PS00755">
    <property type="entry name" value="SECY_1"/>
    <property type="match status" value="1"/>
</dbReference>
<dbReference type="PANTHER" id="PTHR10906">
    <property type="entry name" value="SECY/SEC61-ALPHA FAMILY MEMBER"/>
    <property type="match status" value="1"/>
</dbReference>
<dbReference type="PRINTS" id="PR00303">
    <property type="entry name" value="SECYTRNLCASE"/>
</dbReference>
<comment type="caution">
    <text evidence="12">The sequence shown here is derived from an EMBL/GenBank/DDBJ whole genome shotgun (WGS) entry which is preliminary data.</text>
</comment>
<keyword evidence="4 10" id="KW-0812">Transmembrane</keyword>
<feature type="transmembrane region" description="Helical" evidence="10">
    <location>
        <begin position="187"/>
        <end position="207"/>
    </location>
</feature>
<feature type="transmembrane region" description="Helical" evidence="10">
    <location>
        <begin position="341"/>
        <end position="360"/>
    </location>
</feature>
<feature type="transmembrane region" description="Helical" evidence="10">
    <location>
        <begin position="398"/>
        <end position="416"/>
    </location>
</feature>
<evidence type="ECO:0000256" key="1">
    <source>
        <dbReference type="ARBA" id="ARBA00004141"/>
    </source>
</evidence>
<dbReference type="FunFam" id="1.10.3370.10:FF:000001">
    <property type="entry name" value="Preprotein translocase subunit SecY"/>
    <property type="match status" value="1"/>
</dbReference>
<evidence type="ECO:0000256" key="3">
    <source>
        <dbReference type="ARBA" id="ARBA00022448"/>
    </source>
</evidence>
<dbReference type="GO" id="GO:0005886">
    <property type="term" value="C:plasma membrane"/>
    <property type="evidence" value="ECO:0007669"/>
    <property type="project" value="UniProtKB-SubCell"/>
</dbReference>
<keyword evidence="13" id="KW-1185">Reference proteome</keyword>
<keyword evidence="5 10" id="KW-0653">Protein transport</keyword>
<dbReference type="HAMAP" id="MF_01465">
    <property type="entry name" value="SecY"/>
    <property type="match status" value="1"/>
</dbReference>
<dbReference type="NCBIfam" id="TIGR00967">
    <property type="entry name" value="3a0501s007"/>
    <property type="match status" value="1"/>
</dbReference>
<feature type="transmembrane region" description="Helical" evidence="10">
    <location>
        <begin position="272"/>
        <end position="293"/>
    </location>
</feature>
<evidence type="ECO:0000256" key="4">
    <source>
        <dbReference type="ARBA" id="ARBA00022692"/>
    </source>
</evidence>
<dbReference type="InterPro" id="IPR026593">
    <property type="entry name" value="SecY"/>
</dbReference>
<dbReference type="OrthoDB" id="9809248at2"/>
<evidence type="ECO:0000256" key="10">
    <source>
        <dbReference type="HAMAP-Rule" id="MF_01465"/>
    </source>
</evidence>
<comment type="subcellular location">
    <subcellularLocation>
        <location evidence="10">Cell membrane</location>
        <topology evidence="10">Multi-pass membrane protein</topology>
    </subcellularLocation>
    <subcellularLocation>
        <location evidence="1">Membrane</location>
        <topology evidence="1">Multi-pass membrane protein</topology>
    </subcellularLocation>
</comment>
<evidence type="ECO:0000256" key="5">
    <source>
        <dbReference type="ARBA" id="ARBA00022927"/>
    </source>
</evidence>
<dbReference type="InterPro" id="IPR030659">
    <property type="entry name" value="SecY_CS"/>
</dbReference>
<keyword evidence="7 10" id="KW-0811">Translocation</keyword>
<protein>
    <recommendedName>
        <fullName evidence="9 10">Protein translocase subunit SecY</fullName>
    </recommendedName>
</protein>
<dbReference type="Gene3D" id="1.10.3370.10">
    <property type="entry name" value="SecY subunit domain"/>
    <property type="match status" value="1"/>
</dbReference>
<evidence type="ECO:0000256" key="7">
    <source>
        <dbReference type="ARBA" id="ARBA00023010"/>
    </source>
</evidence>
<dbReference type="PIRSF" id="PIRSF004557">
    <property type="entry name" value="SecY"/>
    <property type="match status" value="1"/>
</dbReference>
<sequence length="474" mass="52171">MQKNQIGASNLGRFSGLLSRLWFLVLALVVYRIGVYITLPGIDAVTLSQVMEQQGQQGGISAMINLFSGGAFEKMSVFMLGVMPYITASIVIQLLSVVYSPLEQLKKEGEAGRRKMTQYTRYMTIAFGLVQGVVYSIAIMNGGFVNAELVVIPPVLFVSLSTLTLVTGTMFLVWLGEQITERGIGNGISMIIFASILMGIPSSVAFLFETATTQGGAMWLLLVVLFLLVFAVIFAIVFIERGQRRITIQYARRQQGRMMSLGNQTNHLPLKLNMSGVIPAIFGSAFLSFVYTISTGLSKINVPELTDADTGLWGSFSYYVSLTLNKLGFYGVKYFSIGQPAYMILFAALIIFFCFFYTALQFNSKETAENLKKNGGFIPGIRPGIHTSQYLDRVLTRITLWGSLYITIICLLPELFNGISPVQMYFGGTSILIAVVVVMDLVTQIQALLMSQQYESLMKKANISSALNGTPPNF</sequence>
<dbReference type="InterPro" id="IPR002208">
    <property type="entry name" value="SecY/SEC61-alpha"/>
</dbReference>
<evidence type="ECO:0000256" key="9">
    <source>
        <dbReference type="ARBA" id="ARBA00039733"/>
    </source>
</evidence>
<evidence type="ECO:0000256" key="11">
    <source>
        <dbReference type="RuleBase" id="RU004349"/>
    </source>
</evidence>
<comment type="function">
    <text evidence="10">The central subunit of the protein translocation channel SecYEG. Consists of two halves formed by TMs 1-5 and 6-10. These two domains form a lateral gate at the front which open onto the bilayer between TMs 2 and 7, and are clamped together by SecE at the back. The channel is closed by both a pore ring composed of hydrophobic SecY resides and a short helix (helix 2A) on the extracellular side of the membrane which forms a plug. The plug probably moves laterally to allow the channel to open. The ring and the pore may move independently.</text>
</comment>
<evidence type="ECO:0000256" key="8">
    <source>
        <dbReference type="ARBA" id="ARBA00023136"/>
    </source>
</evidence>
<keyword evidence="8 10" id="KW-0472">Membrane</keyword>
<evidence type="ECO:0000256" key="2">
    <source>
        <dbReference type="ARBA" id="ARBA00005751"/>
    </source>
</evidence>
<comment type="subunit">
    <text evidence="10">Component of the Sec protein translocase complex. Heterotrimer consisting of SecY, SecE and SecG subunits. The heterotrimers can form oligomers, although 1 heterotrimer is thought to be able to translocate proteins. Interacts with the ribosome. Interacts with SecDF, and other proteins may be involved. Interacts with SecA.</text>
</comment>
<proteinExistence type="inferred from homology"/>
<feature type="transmembrane region" description="Helical" evidence="10">
    <location>
        <begin position="122"/>
        <end position="145"/>
    </location>
</feature>
<organism evidence="12 13">
    <name type="scientific">Ignatzschineria ureiclastica</name>
    <dbReference type="NCBI Taxonomy" id="472582"/>
    <lineage>
        <taxon>Bacteria</taxon>
        <taxon>Pseudomonadati</taxon>
        <taxon>Pseudomonadota</taxon>
        <taxon>Gammaproteobacteria</taxon>
        <taxon>Cardiobacteriales</taxon>
        <taxon>Ignatzschineriaceae</taxon>
        <taxon>Ignatzschineria</taxon>
    </lineage>
</organism>
<keyword evidence="6 10" id="KW-1133">Transmembrane helix</keyword>
<dbReference type="AlphaFoldDB" id="A0A2U2AH04"/>
<dbReference type="EMBL" id="QEWQ01000001">
    <property type="protein sequence ID" value="PWD81944.1"/>
    <property type="molecule type" value="Genomic_DNA"/>
</dbReference>
<dbReference type="SUPFAM" id="SSF103491">
    <property type="entry name" value="Preprotein translocase SecY subunit"/>
    <property type="match status" value="1"/>
</dbReference>
<keyword evidence="3 10" id="KW-0813">Transport</keyword>
<feature type="transmembrane region" description="Helical" evidence="10">
    <location>
        <begin position="82"/>
        <end position="102"/>
    </location>
</feature>
<feature type="transmembrane region" description="Helical" evidence="10">
    <location>
        <begin position="219"/>
        <end position="239"/>
    </location>
</feature>
<dbReference type="GO" id="GO:0065002">
    <property type="term" value="P:intracellular protein transmembrane transport"/>
    <property type="evidence" value="ECO:0007669"/>
    <property type="project" value="UniProtKB-UniRule"/>
</dbReference>
<accession>A0A2U2AH04</accession>
<gene>
    <name evidence="10" type="primary">secY</name>
    <name evidence="12" type="ORF">DC083_01825</name>
</gene>
<feature type="transmembrane region" description="Helical" evidence="10">
    <location>
        <begin position="21"/>
        <end position="39"/>
    </location>
</feature>
<dbReference type="Proteomes" id="UP000245020">
    <property type="component" value="Unassembled WGS sequence"/>
</dbReference>
<evidence type="ECO:0000313" key="12">
    <source>
        <dbReference type="EMBL" id="PWD81944.1"/>
    </source>
</evidence>
<keyword evidence="10" id="KW-1003">Cell membrane</keyword>
<feature type="transmembrane region" description="Helical" evidence="10">
    <location>
        <begin position="422"/>
        <end position="442"/>
    </location>
</feature>